<dbReference type="SUPFAM" id="SSF53474">
    <property type="entry name" value="alpha/beta-Hydrolases"/>
    <property type="match status" value="1"/>
</dbReference>
<dbReference type="InterPro" id="IPR029058">
    <property type="entry name" value="AB_hydrolase_fold"/>
</dbReference>
<reference evidence="2" key="1">
    <citation type="submission" date="2020-11" db="EMBL/GenBank/DDBJ databases">
        <authorList>
            <consortium name="DOE Joint Genome Institute"/>
            <person name="Ahrendt S."/>
            <person name="Riley R."/>
            <person name="Andreopoulos W."/>
            <person name="Labutti K."/>
            <person name="Pangilinan J."/>
            <person name="Ruiz-Duenas F.J."/>
            <person name="Barrasa J.M."/>
            <person name="Sanchez-Garcia M."/>
            <person name="Camarero S."/>
            <person name="Miyauchi S."/>
            <person name="Serrano A."/>
            <person name="Linde D."/>
            <person name="Babiker R."/>
            <person name="Drula E."/>
            <person name="Ayuso-Fernandez I."/>
            <person name="Pacheco R."/>
            <person name="Padilla G."/>
            <person name="Ferreira P."/>
            <person name="Barriuso J."/>
            <person name="Kellner H."/>
            <person name="Castanera R."/>
            <person name="Alfaro M."/>
            <person name="Ramirez L."/>
            <person name="Pisabarro A.G."/>
            <person name="Kuo A."/>
            <person name="Tritt A."/>
            <person name="Lipzen A."/>
            <person name="He G."/>
            <person name="Yan M."/>
            <person name="Ng V."/>
            <person name="Cullen D."/>
            <person name="Martin F."/>
            <person name="Rosso M.-N."/>
            <person name="Henrissat B."/>
            <person name="Hibbett D."/>
            <person name="Martinez A.T."/>
            <person name="Grigoriev I.V."/>
        </authorList>
    </citation>
    <scope>NUCLEOTIDE SEQUENCE</scope>
    <source>
        <strain evidence="2">CBS 506.95</strain>
    </source>
</reference>
<name>A0A9P6EFV0_9AGAR</name>
<keyword evidence="3" id="KW-1185">Reference proteome</keyword>
<dbReference type="InterPro" id="IPR002925">
    <property type="entry name" value="Dienelactn_hydro"/>
</dbReference>
<evidence type="ECO:0000259" key="1">
    <source>
        <dbReference type="Pfam" id="PF01738"/>
    </source>
</evidence>
<accession>A0A9P6EFV0</accession>
<evidence type="ECO:0000313" key="3">
    <source>
        <dbReference type="Proteomes" id="UP000807306"/>
    </source>
</evidence>
<dbReference type="PANTHER" id="PTHR17630:SF44">
    <property type="entry name" value="PROTEIN AIM2"/>
    <property type="match status" value="1"/>
</dbReference>
<feature type="domain" description="Dienelactone hydrolase" evidence="1">
    <location>
        <begin position="45"/>
        <end position="274"/>
    </location>
</feature>
<dbReference type="GO" id="GO:0016787">
    <property type="term" value="F:hydrolase activity"/>
    <property type="evidence" value="ECO:0007669"/>
    <property type="project" value="UniProtKB-KW"/>
</dbReference>
<dbReference type="EMBL" id="MU157855">
    <property type="protein sequence ID" value="KAF9528133.1"/>
    <property type="molecule type" value="Genomic_DNA"/>
</dbReference>
<protein>
    <submittedName>
        <fullName evidence="2">Alpha/Beta hydrolase protein</fullName>
    </submittedName>
</protein>
<gene>
    <name evidence="2" type="ORF">CPB83DRAFT_854962</name>
</gene>
<comment type="caution">
    <text evidence="2">The sequence shown here is derived from an EMBL/GenBank/DDBJ whole genome shotgun (WGS) entry which is preliminary data.</text>
</comment>
<dbReference type="OrthoDB" id="10019231at2759"/>
<sequence length="276" mass="30605">MSCPRCQEGTILEGEPTGSVLPDFHGAYFSPAPPASEGVDIEVNKKRAVLLFTCAFGLPLKNNKLMADEYAKRLGCDVWVPDYFLGRPLLPVDAMIVPDRAGVPITWWKWITFIITQGIPNLGNIINTTNSKADSRLEGFINLVKEKKGYEKIGTVGYCFGGATCVRFGSKPAFVDSVVVSHPGPFTIQDVRRIQVPVAFVCAEEDVFFADKLRDQAEAELASRKGKDNFVDYEIMVYKGTAHGFANRPNLTLPEIKEAYEGALDQTTAWFKKTLW</sequence>
<dbReference type="PANTHER" id="PTHR17630">
    <property type="entry name" value="DIENELACTONE HYDROLASE"/>
    <property type="match status" value="1"/>
</dbReference>
<dbReference type="Gene3D" id="3.40.50.1820">
    <property type="entry name" value="alpha/beta hydrolase"/>
    <property type="match status" value="1"/>
</dbReference>
<proteinExistence type="predicted"/>
<keyword evidence="2" id="KW-0378">Hydrolase</keyword>
<evidence type="ECO:0000313" key="2">
    <source>
        <dbReference type="EMBL" id="KAF9528133.1"/>
    </source>
</evidence>
<dbReference type="Proteomes" id="UP000807306">
    <property type="component" value="Unassembled WGS sequence"/>
</dbReference>
<organism evidence="2 3">
    <name type="scientific">Crepidotus variabilis</name>
    <dbReference type="NCBI Taxonomy" id="179855"/>
    <lineage>
        <taxon>Eukaryota</taxon>
        <taxon>Fungi</taxon>
        <taxon>Dikarya</taxon>
        <taxon>Basidiomycota</taxon>
        <taxon>Agaricomycotina</taxon>
        <taxon>Agaricomycetes</taxon>
        <taxon>Agaricomycetidae</taxon>
        <taxon>Agaricales</taxon>
        <taxon>Agaricineae</taxon>
        <taxon>Crepidotaceae</taxon>
        <taxon>Crepidotus</taxon>
    </lineage>
</organism>
<dbReference type="AlphaFoldDB" id="A0A9P6EFV0"/>
<dbReference type="Pfam" id="PF01738">
    <property type="entry name" value="DLH"/>
    <property type="match status" value="1"/>
</dbReference>